<organism evidence="2 3">
    <name type="scientific">Candidatus Woesebacteria bacterium RIFCSPHIGHO2_12_FULL_41_24</name>
    <dbReference type="NCBI Taxonomy" id="1802510"/>
    <lineage>
        <taxon>Bacteria</taxon>
        <taxon>Candidatus Woeseibacteriota</taxon>
    </lineage>
</organism>
<dbReference type="InterPro" id="IPR052182">
    <property type="entry name" value="Glycogen/Maltodextrin_Phosph"/>
</dbReference>
<comment type="similarity">
    <text evidence="1">Belongs to the glycogen phosphorylase family.</text>
</comment>
<dbReference type="GO" id="GO:0030170">
    <property type="term" value="F:pyridoxal phosphate binding"/>
    <property type="evidence" value="ECO:0007669"/>
    <property type="project" value="InterPro"/>
</dbReference>
<dbReference type="PANTHER" id="PTHR42655">
    <property type="entry name" value="GLYCOGEN PHOSPHORYLASE"/>
    <property type="match status" value="1"/>
</dbReference>
<dbReference type="NCBIfam" id="TIGR02094">
    <property type="entry name" value="more_P_ylases"/>
    <property type="match status" value="2"/>
</dbReference>
<evidence type="ECO:0000313" key="3">
    <source>
        <dbReference type="Proteomes" id="UP000178603"/>
    </source>
</evidence>
<comment type="caution">
    <text evidence="2">The sequence shown here is derived from an EMBL/GenBank/DDBJ whole genome shotgun (WGS) entry which is preliminary data.</text>
</comment>
<dbReference type="EMBL" id="MGGW01000004">
    <property type="protein sequence ID" value="OGM55372.1"/>
    <property type="molecule type" value="Genomic_DNA"/>
</dbReference>
<sequence length="550" mass="61618">MTARKDFPVAYFCAEFAVDAKIPTYAGGLGVLAGDLVKAASEENFPLIGIGLIYKGIFFVQKITQDGLQVEENAGFDPETSMSLRRVTLRGKPVMVEIDLGEKVFVAAYQLRLGEVTTVYFLTTDIEENSDEWRYALDSDYCCGADVELRQQLILGLGGVKLLKTLGIKPSVYHFNEGRPCFAVWEVARQIAGEKKVSFEKALVQARTKIVYTNHTLMPSGNLVYDLNLVERYAQKYAQGINVDLQLLIKEGKEPENKGQSAQAGFGITRYALASSRKATAVSKLHFDFCIDYWKGNWSYVTNGVHMGTWQNYKFADKSVGDSDLWLNHIKLKDTLLREVIERTGFGYNPKRLVVGWARRIADYKRFEGIFEDVLRLSRLIKSEGREVQILLAGKAHVGDAAAVEAIKKVIGFMKGELSGNAIFVPNYDLELARKMVAGVDVWLNTPIVGQEACGTSGMKALANGVLNLTTKDGWVAEVDLSDAGWILDDANLAESFYTLLDKEVLPQFYNRSEEGMPIGWVKKMRNSIELSERFDIRKTLEDYKQKLYD</sequence>
<evidence type="ECO:0000313" key="2">
    <source>
        <dbReference type="EMBL" id="OGM55372.1"/>
    </source>
</evidence>
<accession>A0A1F8AUE7</accession>
<dbReference type="Proteomes" id="UP000178603">
    <property type="component" value="Unassembled WGS sequence"/>
</dbReference>
<reference evidence="2 3" key="1">
    <citation type="journal article" date="2016" name="Nat. Commun.">
        <title>Thousands of microbial genomes shed light on interconnected biogeochemical processes in an aquifer system.</title>
        <authorList>
            <person name="Anantharaman K."/>
            <person name="Brown C.T."/>
            <person name="Hug L.A."/>
            <person name="Sharon I."/>
            <person name="Castelle C.J."/>
            <person name="Probst A.J."/>
            <person name="Thomas B.C."/>
            <person name="Singh A."/>
            <person name="Wilkins M.J."/>
            <person name="Karaoz U."/>
            <person name="Brodie E.L."/>
            <person name="Williams K.H."/>
            <person name="Hubbard S.S."/>
            <person name="Banfield J.F."/>
        </authorList>
    </citation>
    <scope>NUCLEOTIDE SEQUENCE [LARGE SCALE GENOMIC DNA]</scope>
</reference>
<dbReference type="Pfam" id="PF00343">
    <property type="entry name" value="Phosphorylase"/>
    <property type="match status" value="1"/>
</dbReference>
<dbReference type="GO" id="GO:0008184">
    <property type="term" value="F:glycogen phosphorylase activity"/>
    <property type="evidence" value="ECO:0007669"/>
    <property type="project" value="InterPro"/>
</dbReference>
<dbReference type="AlphaFoldDB" id="A0A1F8AUE7"/>
<dbReference type="Gene3D" id="3.40.50.2000">
    <property type="entry name" value="Glycogen Phosphorylase B"/>
    <property type="match status" value="2"/>
</dbReference>
<dbReference type="InterPro" id="IPR000811">
    <property type="entry name" value="Glyco_trans_35"/>
</dbReference>
<dbReference type="PANTHER" id="PTHR42655:SF1">
    <property type="entry name" value="GLYCOGEN PHOSPHORYLASE"/>
    <property type="match status" value="1"/>
</dbReference>
<evidence type="ECO:0008006" key="4">
    <source>
        <dbReference type="Google" id="ProtNLM"/>
    </source>
</evidence>
<gene>
    <name evidence="2" type="ORF">A3E44_03760</name>
</gene>
<proteinExistence type="inferred from homology"/>
<name>A0A1F8AUE7_9BACT</name>
<dbReference type="SUPFAM" id="SSF53756">
    <property type="entry name" value="UDP-Glycosyltransferase/glycogen phosphorylase"/>
    <property type="match status" value="1"/>
</dbReference>
<dbReference type="InterPro" id="IPR011834">
    <property type="entry name" value="Agluc_phsphrylas"/>
</dbReference>
<dbReference type="GO" id="GO:0005975">
    <property type="term" value="P:carbohydrate metabolic process"/>
    <property type="evidence" value="ECO:0007669"/>
    <property type="project" value="InterPro"/>
</dbReference>
<protein>
    <recommendedName>
        <fullName evidence="4">Glycogen phosphorylase</fullName>
    </recommendedName>
</protein>
<evidence type="ECO:0000256" key="1">
    <source>
        <dbReference type="ARBA" id="ARBA00006047"/>
    </source>
</evidence>